<comment type="catalytic activity">
    <reaction evidence="1">
        <text>O-phospho-L-threonyl-[protein] + H2O = L-threonyl-[protein] + phosphate</text>
        <dbReference type="Rhea" id="RHEA:47004"/>
        <dbReference type="Rhea" id="RHEA-COMP:11060"/>
        <dbReference type="Rhea" id="RHEA-COMP:11605"/>
        <dbReference type="ChEBI" id="CHEBI:15377"/>
        <dbReference type="ChEBI" id="CHEBI:30013"/>
        <dbReference type="ChEBI" id="CHEBI:43474"/>
        <dbReference type="ChEBI" id="CHEBI:61977"/>
        <dbReference type="EC" id="3.1.3.16"/>
    </reaction>
</comment>
<dbReference type="GO" id="GO:0046872">
    <property type="term" value="F:metal ion binding"/>
    <property type="evidence" value="ECO:0007669"/>
    <property type="project" value="UniProtKB-UniRule"/>
</dbReference>
<dbReference type="InterPro" id="IPR001932">
    <property type="entry name" value="PPM-type_phosphatase-like_dom"/>
</dbReference>
<dbReference type="InterPro" id="IPR036457">
    <property type="entry name" value="PPM-type-like_dom_sf"/>
</dbReference>
<keyword evidence="3" id="KW-0732">Signal</keyword>
<dbReference type="EMBL" id="CP034461">
    <property type="protein sequence ID" value="QBM90504.1"/>
    <property type="molecule type" value="Genomic_DNA"/>
</dbReference>
<name>A0A4P6XWU8_9ASCO</name>
<feature type="region of interest" description="Disordered" evidence="2">
    <location>
        <begin position="178"/>
        <end position="215"/>
    </location>
</feature>
<evidence type="ECO:0000256" key="3">
    <source>
        <dbReference type="SAM" id="SignalP"/>
    </source>
</evidence>
<dbReference type="Proteomes" id="UP000292447">
    <property type="component" value="Chromosome VI"/>
</dbReference>
<feature type="signal peptide" evidence="3">
    <location>
        <begin position="1"/>
        <end position="18"/>
    </location>
</feature>
<evidence type="ECO:0000256" key="2">
    <source>
        <dbReference type="SAM" id="MobiDB-lite"/>
    </source>
</evidence>
<keyword evidence="6" id="KW-1185">Reference proteome</keyword>
<dbReference type="GO" id="GO:0004722">
    <property type="term" value="F:protein serine/threonine phosphatase activity"/>
    <property type="evidence" value="ECO:0007669"/>
    <property type="project" value="UniProtKB-EC"/>
</dbReference>
<sequence length="539" mass="60661">MLASKLLVSITVYSLVAAKATTSLILTRRAEPVASDPEMIHVSDINKLYTLGSESPSPDLPTEISLEKYYEDSHSEDFTYDSNSENSIPEQYAILMDEPIPSREELFLEAPILPGTNKPQTKMVESDVVTDMSLDEDSTLSAREMGSAEAGHSSLIELRFSNVKEYKTASGVTLRFVDFSDDSDSDDSDESYDLDEMSHEPSDEEAGNSSEPEQQELSKKLIFGRFSDAAKRTFKWMSDWFKTKILRKPESDRLLAESYRQNAESIPENYNNDFIDDNAFYDVSVSYSPMARKMESPSKFSRTGGDSFFVSQVYKNGEMAIGITEGIDDLQRRGQDSSEFSRELCHKMSSVFMNEKTRPEMTPCSLLKEALEGIKVNNKVNEGSATALVALFTPHRTVQIGNLGVSQAMLIRSGALRYMTSTSVNENGFPRRLTKAFRIHSKMKYFLSDSMEDGVNVEWELEQNDYLILASDGVTRNLSPEQIELLVKEYKAHHVGEVTSSILRKALFERTQEARSSKELDTRYGGFLDDITLIVVKIK</sequence>
<feature type="chain" id="PRO_5020287116" description="Protein phosphatase" evidence="3">
    <location>
        <begin position="19"/>
        <end position="539"/>
    </location>
</feature>
<gene>
    <name evidence="5" type="primary">MPUL0F00850</name>
    <name evidence="5" type="ORF">METSCH_F00850</name>
</gene>
<comment type="cofactor">
    <cofactor evidence="1">
        <name>Mn(2+)</name>
        <dbReference type="ChEBI" id="CHEBI:29035"/>
    </cofactor>
</comment>
<dbReference type="AlphaFoldDB" id="A0A4P6XWU8"/>
<dbReference type="PANTHER" id="PTHR12320">
    <property type="entry name" value="PROTEIN PHOSPHATASE 2C"/>
    <property type="match status" value="1"/>
</dbReference>
<keyword evidence="1" id="KW-0464">Manganese</keyword>
<accession>A0A4P6XWU8</accession>
<proteinExistence type="inferred from homology"/>
<dbReference type="Gene3D" id="3.60.40.10">
    <property type="entry name" value="PPM-type phosphatase domain"/>
    <property type="match status" value="1"/>
</dbReference>
<dbReference type="SUPFAM" id="SSF81606">
    <property type="entry name" value="PP2C-like"/>
    <property type="match status" value="1"/>
</dbReference>
<protein>
    <recommendedName>
        <fullName evidence="1">Protein phosphatase</fullName>
        <ecNumber evidence="1">3.1.3.16</ecNumber>
    </recommendedName>
</protein>
<keyword evidence="1" id="KW-0479">Metal-binding</keyword>
<evidence type="ECO:0000313" key="6">
    <source>
        <dbReference type="Proteomes" id="UP000292447"/>
    </source>
</evidence>
<feature type="compositionally biased region" description="Acidic residues" evidence="2">
    <location>
        <begin position="179"/>
        <end position="195"/>
    </location>
</feature>
<dbReference type="SMART" id="SM00331">
    <property type="entry name" value="PP2C_SIG"/>
    <property type="match status" value="1"/>
</dbReference>
<dbReference type="EC" id="3.1.3.16" evidence="1"/>
<evidence type="ECO:0000259" key="4">
    <source>
        <dbReference type="PROSITE" id="PS51746"/>
    </source>
</evidence>
<keyword evidence="1" id="KW-0904">Protein phosphatase</keyword>
<evidence type="ECO:0000313" key="5">
    <source>
        <dbReference type="EMBL" id="QBM90504.1"/>
    </source>
</evidence>
<keyword evidence="1" id="KW-0460">Magnesium</keyword>
<dbReference type="SMART" id="SM00332">
    <property type="entry name" value="PP2Cc"/>
    <property type="match status" value="1"/>
</dbReference>
<keyword evidence="1" id="KW-0378">Hydrolase</keyword>
<comment type="similarity">
    <text evidence="1">Belongs to the PP2C family.</text>
</comment>
<dbReference type="InterPro" id="IPR039123">
    <property type="entry name" value="PPTC7"/>
</dbReference>
<dbReference type="STRING" id="2163413.A0A4P6XWU8"/>
<dbReference type="PROSITE" id="PS51746">
    <property type="entry name" value="PPM_2"/>
    <property type="match status" value="1"/>
</dbReference>
<evidence type="ECO:0000256" key="1">
    <source>
        <dbReference type="RuleBase" id="RU366020"/>
    </source>
</evidence>
<feature type="domain" description="PPM-type phosphatase" evidence="4">
    <location>
        <begin position="282"/>
        <end position="538"/>
    </location>
</feature>
<comment type="cofactor">
    <cofactor evidence="1">
        <name>Mg(2+)</name>
        <dbReference type="ChEBI" id="CHEBI:18420"/>
    </cofactor>
</comment>
<comment type="catalytic activity">
    <reaction evidence="1">
        <text>O-phospho-L-seryl-[protein] + H2O = L-seryl-[protein] + phosphate</text>
        <dbReference type="Rhea" id="RHEA:20629"/>
        <dbReference type="Rhea" id="RHEA-COMP:9863"/>
        <dbReference type="Rhea" id="RHEA-COMP:11604"/>
        <dbReference type="ChEBI" id="CHEBI:15377"/>
        <dbReference type="ChEBI" id="CHEBI:29999"/>
        <dbReference type="ChEBI" id="CHEBI:43474"/>
        <dbReference type="ChEBI" id="CHEBI:83421"/>
        <dbReference type="EC" id="3.1.3.16"/>
    </reaction>
</comment>
<reference evidence="6" key="1">
    <citation type="submission" date="2019-03" db="EMBL/GenBank/DDBJ databases">
        <title>Snf2 controls pulcherriminic acid biosynthesis and connects pigmentation and antifungal activity of the yeast Metschnikowia pulcherrima.</title>
        <authorList>
            <person name="Gore-Lloyd D."/>
            <person name="Sumann I."/>
            <person name="Brachmann A.O."/>
            <person name="Schneeberger K."/>
            <person name="Ortiz-Merino R.A."/>
            <person name="Moreno-Beltran M."/>
            <person name="Schlaefli M."/>
            <person name="Kirner P."/>
            <person name="Santos Kron A."/>
            <person name="Wolfe K.H."/>
            <person name="Piel J."/>
            <person name="Ahrens C.H."/>
            <person name="Henk D."/>
            <person name="Freimoser F.M."/>
        </authorList>
    </citation>
    <scope>NUCLEOTIDE SEQUENCE [LARGE SCALE GENOMIC DNA]</scope>
    <source>
        <strain evidence="6">APC 1.2</strain>
    </source>
</reference>
<organism evidence="5 6">
    <name type="scientific">Metschnikowia aff. pulcherrima</name>
    <dbReference type="NCBI Taxonomy" id="2163413"/>
    <lineage>
        <taxon>Eukaryota</taxon>
        <taxon>Fungi</taxon>
        <taxon>Dikarya</taxon>
        <taxon>Ascomycota</taxon>
        <taxon>Saccharomycotina</taxon>
        <taxon>Pichiomycetes</taxon>
        <taxon>Metschnikowiaceae</taxon>
        <taxon>Metschnikowia</taxon>
    </lineage>
</organism>
<dbReference type="PANTHER" id="PTHR12320:SF1">
    <property type="entry name" value="PROTEIN PHOSPHATASE PTC7 HOMOLOG"/>
    <property type="match status" value="1"/>
</dbReference>